<dbReference type="RefSeq" id="WP_244980802.1">
    <property type="nucleotide sequence ID" value="NZ_JAFICZ010000001.1"/>
</dbReference>
<dbReference type="Proteomes" id="UP000673383">
    <property type="component" value="Unassembled WGS sequence"/>
</dbReference>
<protein>
    <submittedName>
        <fullName evidence="2">Uncharacterized membrane protein HdeD (DUF308 family)</fullName>
    </submittedName>
</protein>
<feature type="transmembrane region" description="Helical" evidence="1">
    <location>
        <begin position="164"/>
        <end position="186"/>
    </location>
</feature>
<feature type="transmembrane region" description="Helical" evidence="1">
    <location>
        <begin position="106"/>
        <end position="127"/>
    </location>
</feature>
<proteinExistence type="predicted"/>
<dbReference type="EMBL" id="JAFICZ010000001">
    <property type="protein sequence ID" value="MBP1291194.1"/>
    <property type="molecule type" value="Genomic_DNA"/>
</dbReference>
<feature type="transmembrane region" description="Helical" evidence="1">
    <location>
        <begin position="139"/>
        <end position="158"/>
    </location>
</feature>
<name>A0A8I1Y379_BRAEL</name>
<dbReference type="InterPro" id="IPR005325">
    <property type="entry name" value="DUF308_memb"/>
</dbReference>
<keyword evidence="1" id="KW-1133">Transmembrane helix</keyword>
<sequence length="192" mass="20764">MAQTIGMPEPRRAFTGLMTEARGKWGWFVALGILFIALGFGALSNLLLATIATIFYIGVLMIIAGAFQIVHAFRVKNWRGFFLWGLGGFFYAAAGTTIVLDPAIASLVLTLILAVCTIASGVMRLLLSFRAKRDRGWGWLFASGLLTAIAGLAFLLGWPLNSLWLLGLLLSIDLVFQGCTLLGLGLQLRGTR</sequence>
<feature type="transmembrane region" description="Helical" evidence="1">
    <location>
        <begin position="25"/>
        <end position="43"/>
    </location>
</feature>
<keyword evidence="1" id="KW-0472">Membrane</keyword>
<dbReference type="GO" id="GO:0005886">
    <property type="term" value="C:plasma membrane"/>
    <property type="evidence" value="ECO:0007669"/>
    <property type="project" value="TreeGrafter"/>
</dbReference>
<feature type="transmembrane region" description="Helical" evidence="1">
    <location>
        <begin position="49"/>
        <end position="69"/>
    </location>
</feature>
<evidence type="ECO:0000313" key="2">
    <source>
        <dbReference type="EMBL" id="MBP1291194.1"/>
    </source>
</evidence>
<feature type="transmembrane region" description="Helical" evidence="1">
    <location>
        <begin position="81"/>
        <end position="100"/>
    </location>
</feature>
<gene>
    <name evidence="2" type="ORF">JOH49_000947</name>
</gene>
<dbReference type="PANTHER" id="PTHR34989:SF1">
    <property type="entry name" value="PROTEIN HDED"/>
    <property type="match status" value="1"/>
</dbReference>
<keyword evidence="1" id="KW-0812">Transmembrane</keyword>
<dbReference type="InterPro" id="IPR052712">
    <property type="entry name" value="Acid_resist_chaperone_HdeD"/>
</dbReference>
<reference evidence="2" key="1">
    <citation type="submission" date="2021-02" db="EMBL/GenBank/DDBJ databases">
        <title>Genomic Encyclopedia of Type Strains, Phase IV (KMG-V): Genome sequencing to study the core and pangenomes of soil and plant-associated prokaryotes.</title>
        <authorList>
            <person name="Whitman W."/>
        </authorList>
    </citation>
    <scope>NUCLEOTIDE SEQUENCE</scope>
    <source>
        <strain evidence="2">USDA 406</strain>
    </source>
</reference>
<organism evidence="2 3">
    <name type="scientific">Bradyrhizobium elkanii</name>
    <dbReference type="NCBI Taxonomy" id="29448"/>
    <lineage>
        <taxon>Bacteria</taxon>
        <taxon>Pseudomonadati</taxon>
        <taxon>Pseudomonadota</taxon>
        <taxon>Alphaproteobacteria</taxon>
        <taxon>Hyphomicrobiales</taxon>
        <taxon>Nitrobacteraceae</taxon>
        <taxon>Bradyrhizobium</taxon>
    </lineage>
</organism>
<dbReference type="Pfam" id="PF03729">
    <property type="entry name" value="DUF308"/>
    <property type="match status" value="1"/>
</dbReference>
<dbReference type="AlphaFoldDB" id="A0A8I1Y379"/>
<accession>A0A8I1Y379</accession>
<comment type="caution">
    <text evidence="2">The sequence shown here is derived from an EMBL/GenBank/DDBJ whole genome shotgun (WGS) entry which is preliminary data.</text>
</comment>
<dbReference type="PANTHER" id="PTHR34989">
    <property type="entry name" value="PROTEIN HDED"/>
    <property type="match status" value="1"/>
</dbReference>
<evidence type="ECO:0000313" key="3">
    <source>
        <dbReference type="Proteomes" id="UP000673383"/>
    </source>
</evidence>
<evidence type="ECO:0000256" key="1">
    <source>
        <dbReference type="SAM" id="Phobius"/>
    </source>
</evidence>